<comment type="similarity">
    <text evidence="1">Belongs to the transferase hexapeptide repeat family.</text>
</comment>
<gene>
    <name evidence="5" type="primary">epsM</name>
    <name evidence="5" type="ORF">K227x_18890</name>
</gene>
<feature type="active site" description="Proton acceptor" evidence="2">
    <location>
        <position position="140"/>
    </location>
</feature>
<dbReference type="SUPFAM" id="SSF51161">
    <property type="entry name" value="Trimeric LpxA-like enzymes"/>
    <property type="match status" value="1"/>
</dbReference>
<keyword evidence="6" id="KW-1185">Reference proteome</keyword>
<reference evidence="5 6" key="1">
    <citation type="submission" date="2019-02" db="EMBL/GenBank/DDBJ databases">
        <title>Deep-cultivation of Planctomycetes and their phenomic and genomic characterization uncovers novel biology.</title>
        <authorList>
            <person name="Wiegand S."/>
            <person name="Jogler M."/>
            <person name="Boedeker C."/>
            <person name="Pinto D."/>
            <person name="Vollmers J."/>
            <person name="Rivas-Marin E."/>
            <person name="Kohn T."/>
            <person name="Peeters S.H."/>
            <person name="Heuer A."/>
            <person name="Rast P."/>
            <person name="Oberbeckmann S."/>
            <person name="Bunk B."/>
            <person name="Jeske O."/>
            <person name="Meyerdierks A."/>
            <person name="Storesund J.E."/>
            <person name="Kallscheuer N."/>
            <person name="Luecker S."/>
            <person name="Lage O.M."/>
            <person name="Pohl T."/>
            <person name="Merkel B.J."/>
            <person name="Hornburger P."/>
            <person name="Mueller R.-W."/>
            <person name="Bruemmer F."/>
            <person name="Labrenz M."/>
            <person name="Spormann A.M."/>
            <person name="Op den Camp H."/>
            <person name="Overmann J."/>
            <person name="Amann R."/>
            <person name="Jetten M.S.M."/>
            <person name="Mascher T."/>
            <person name="Medema M.H."/>
            <person name="Devos D.P."/>
            <person name="Kaster A.-K."/>
            <person name="Ovreas L."/>
            <person name="Rohde M."/>
            <person name="Galperin M.Y."/>
            <person name="Jogler C."/>
        </authorList>
    </citation>
    <scope>NUCLEOTIDE SEQUENCE [LARGE SCALE GENOMIC DNA]</scope>
    <source>
        <strain evidence="5 6">K22_7</strain>
    </source>
</reference>
<evidence type="ECO:0000313" key="6">
    <source>
        <dbReference type="Proteomes" id="UP000318538"/>
    </source>
</evidence>
<feature type="binding site" evidence="3">
    <location>
        <position position="149"/>
    </location>
    <ligand>
        <name>acetyl-CoA</name>
        <dbReference type="ChEBI" id="CHEBI:57288"/>
    </ligand>
</feature>
<dbReference type="RefSeq" id="WP_145169176.1">
    <property type="nucleotide sequence ID" value="NZ_CP036525.1"/>
</dbReference>
<dbReference type="InterPro" id="IPR050179">
    <property type="entry name" value="Trans_hexapeptide_repeat"/>
</dbReference>
<dbReference type="Pfam" id="PF00132">
    <property type="entry name" value="Hexapep"/>
    <property type="match status" value="1"/>
</dbReference>
<sequence>MIKDIALIGSGGHCTACIDVIGQTAEYRIAAITAAANDVGGTVAGHPITHTDDQIPNLVDDGLTFLVAVGQIRTAATRKRLFQLVASAGGRCATIVSPWAYVAGDTTIGAGTIVMHHGLVNAGARIGQNCILNSKSLVEHECTVGDHCHLSTGSLINGGVRIGDGTFVGSGAIIHQDVRIGNRCVIGAGAIVRRDVDDDCTVRPNR</sequence>
<evidence type="ECO:0000256" key="3">
    <source>
        <dbReference type="PIRSR" id="PIRSR620019-2"/>
    </source>
</evidence>
<dbReference type="InterPro" id="IPR011004">
    <property type="entry name" value="Trimer_LpxA-like_sf"/>
</dbReference>
<dbReference type="Gene3D" id="2.160.10.10">
    <property type="entry name" value="Hexapeptide repeat proteins"/>
    <property type="match status" value="1"/>
</dbReference>
<dbReference type="GO" id="GO:0016746">
    <property type="term" value="F:acyltransferase activity"/>
    <property type="evidence" value="ECO:0007669"/>
    <property type="project" value="UniProtKB-KW"/>
</dbReference>
<dbReference type="InterPro" id="IPR001451">
    <property type="entry name" value="Hexapep"/>
</dbReference>
<protein>
    <submittedName>
        <fullName evidence="5">Acetyltransferase EpsM</fullName>
        <ecNumber evidence="5">2.3.1.-</ecNumber>
    </submittedName>
</protein>
<dbReference type="KEGG" id="rlc:K227x_18890"/>
<proteinExistence type="inferred from homology"/>
<dbReference type="EMBL" id="CP036525">
    <property type="protein sequence ID" value="QDT03505.1"/>
    <property type="molecule type" value="Genomic_DNA"/>
</dbReference>
<evidence type="ECO:0000256" key="2">
    <source>
        <dbReference type="PIRSR" id="PIRSR620019-1"/>
    </source>
</evidence>
<evidence type="ECO:0000259" key="4">
    <source>
        <dbReference type="Pfam" id="PF17836"/>
    </source>
</evidence>
<feature type="site" description="Increases basicity of active site His" evidence="2">
    <location>
        <position position="141"/>
    </location>
</feature>
<dbReference type="Proteomes" id="UP000318538">
    <property type="component" value="Chromosome"/>
</dbReference>
<evidence type="ECO:0000313" key="5">
    <source>
        <dbReference type="EMBL" id="QDT03505.1"/>
    </source>
</evidence>
<dbReference type="OrthoDB" id="9794407at2"/>
<dbReference type="EC" id="2.3.1.-" evidence="5"/>
<evidence type="ECO:0000256" key="1">
    <source>
        <dbReference type="ARBA" id="ARBA00007274"/>
    </source>
</evidence>
<keyword evidence="5" id="KW-0808">Transferase</keyword>
<keyword evidence="5" id="KW-0012">Acyltransferase</keyword>
<organism evidence="5 6">
    <name type="scientific">Rubripirellula lacrimiformis</name>
    <dbReference type="NCBI Taxonomy" id="1930273"/>
    <lineage>
        <taxon>Bacteria</taxon>
        <taxon>Pseudomonadati</taxon>
        <taxon>Planctomycetota</taxon>
        <taxon>Planctomycetia</taxon>
        <taxon>Pirellulales</taxon>
        <taxon>Pirellulaceae</taxon>
        <taxon>Rubripirellula</taxon>
    </lineage>
</organism>
<dbReference type="PANTHER" id="PTHR43300:SF7">
    <property type="entry name" value="UDP-N-ACETYLBACILLOSAMINE N-ACETYLTRANSFERASE"/>
    <property type="match status" value="1"/>
</dbReference>
<dbReference type="InterPro" id="IPR041561">
    <property type="entry name" value="PglD_N"/>
</dbReference>
<dbReference type="AlphaFoldDB" id="A0A517N8P1"/>
<dbReference type="Pfam" id="PF17836">
    <property type="entry name" value="PglD_N"/>
    <property type="match status" value="1"/>
</dbReference>
<feature type="domain" description="PglD N-terminal" evidence="4">
    <location>
        <begin position="4"/>
        <end position="83"/>
    </location>
</feature>
<dbReference type="Gene3D" id="3.40.50.20">
    <property type="match status" value="1"/>
</dbReference>
<feature type="binding site" evidence="3">
    <location>
        <position position="70"/>
    </location>
    <ligand>
        <name>substrate</name>
    </ligand>
</feature>
<dbReference type="PANTHER" id="PTHR43300">
    <property type="entry name" value="ACETYLTRANSFERASE"/>
    <property type="match status" value="1"/>
</dbReference>
<accession>A0A517N8P1</accession>
<dbReference type="InterPro" id="IPR020019">
    <property type="entry name" value="AcTrfase_PglD-like"/>
</dbReference>
<dbReference type="NCBIfam" id="TIGR03570">
    <property type="entry name" value="NeuD_NnaD"/>
    <property type="match status" value="1"/>
</dbReference>
<dbReference type="CDD" id="cd03360">
    <property type="entry name" value="LbH_AT_putative"/>
    <property type="match status" value="1"/>
</dbReference>
<name>A0A517N8P1_9BACT</name>